<reference evidence="2" key="1">
    <citation type="submission" date="2023-06" db="EMBL/GenBank/DDBJ databases">
        <title>Identification and characterization of horizontal gene transfer across gut microbiota members of farm animals based on homology search.</title>
        <authorList>
            <person name="Schwarzerova J."/>
            <person name="Nykrynova M."/>
            <person name="Jureckova K."/>
            <person name="Cejkova D."/>
            <person name="Rychlik I."/>
        </authorList>
    </citation>
    <scope>NUCLEOTIDE SEQUENCE</scope>
    <source>
        <strain evidence="2">105_WCHN</strain>
    </source>
</reference>
<dbReference type="EMBL" id="JAUDEO010000029">
    <property type="protein sequence ID" value="MDM8334096.1"/>
    <property type="molecule type" value="Genomic_DNA"/>
</dbReference>
<evidence type="ECO:0000313" key="2">
    <source>
        <dbReference type="EMBL" id="MDM8334096.1"/>
    </source>
</evidence>
<reference evidence="2" key="2">
    <citation type="submission" date="2023-06" db="EMBL/GenBank/DDBJ databases">
        <authorList>
            <person name="Zeman M."/>
            <person name="Kubasova T."/>
            <person name="Jahodarova E."/>
            <person name="Nykrynova M."/>
            <person name="Rychlik I."/>
        </authorList>
    </citation>
    <scope>NUCLEOTIDE SEQUENCE</scope>
    <source>
        <strain evidence="2">105_WCHN</strain>
    </source>
</reference>
<organism evidence="2 3">
    <name type="scientific">Limosilactobacillus panis</name>
    <dbReference type="NCBI Taxonomy" id="47493"/>
    <lineage>
        <taxon>Bacteria</taxon>
        <taxon>Bacillati</taxon>
        <taxon>Bacillota</taxon>
        <taxon>Bacilli</taxon>
        <taxon>Lactobacillales</taxon>
        <taxon>Lactobacillaceae</taxon>
        <taxon>Limosilactobacillus</taxon>
    </lineage>
</organism>
<evidence type="ECO:0000313" key="3">
    <source>
        <dbReference type="Proteomes" id="UP001529423"/>
    </source>
</evidence>
<proteinExistence type="predicted"/>
<accession>A0ABT7VMX2</accession>
<dbReference type="NCBIfam" id="TIGR04320">
    <property type="entry name" value="Surf_Exclu_PgrA"/>
    <property type="match status" value="1"/>
</dbReference>
<keyword evidence="3" id="KW-1185">Reference proteome</keyword>
<name>A0ABT7VMX2_9LACO</name>
<gene>
    <name evidence="2" type="ORF">QUW46_05870</name>
</gene>
<feature type="signal peptide" evidence="1">
    <location>
        <begin position="1"/>
        <end position="23"/>
    </location>
</feature>
<protein>
    <submittedName>
        <fullName evidence="2">SEC10/PgrA surface exclusion domain-containing protein</fullName>
    </submittedName>
</protein>
<dbReference type="InterPro" id="IPR027607">
    <property type="entry name" value="Surf_Exclu_SEC10/PgrA"/>
</dbReference>
<dbReference type="Proteomes" id="UP001529423">
    <property type="component" value="Unassembled WGS sequence"/>
</dbReference>
<feature type="chain" id="PRO_5046707643" evidence="1">
    <location>
        <begin position="24"/>
        <end position="808"/>
    </location>
</feature>
<keyword evidence="1" id="KW-0732">Signal</keyword>
<comment type="caution">
    <text evidence="2">The sequence shown here is derived from an EMBL/GenBank/DDBJ whole genome shotgun (WGS) entry which is preliminary data.</text>
</comment>
<evidence type="ECO:0000256" key="1">
    <source>
        <dbReference type="SAM" id="SignalP"/>
    </source>
</evidence>
<sequence length="808" mass="89129">MNGKLAKIIATAAVTTIAGWALVDNNVKADTTTNQQVTVQQPTQSTTVNNLDLYSNNLSQVQNVQNINFPAGYTLDAVRNINSSEAANAFEQRVAQQGLYDNDYQSDAAAVQEQVDINHLTSSQVEEMNRYGLGLVNKARSEFGQEPFTQDAGTINQVRQMALQYQSKDESLLKGNWHDFSILQGKSENIATFQIYIDDVPGLAARPFAQAKGKDFAVSNAVPLFTVTTMDDLRALVYYGIMGMFFNDAEDTFGHAQNFLTYNQPITTMALYPALTYSPGNGRWGNGQHFTFHLENIDMHYIWVSGRDYNNSNFTNSGTVADYWNSSDQGNYANLDGAYLTSDGQLVATGWHAANATQGHPYRYLIAVDQDGHELGRAKITNVARPDVRRAHDVYNAGQSGFAVKINLSSALADATSIRLISRYSARADDNGDYIDYDFAPLSVNRNNYACLDGATVAGNQLHLTGWHATNQAANKPYHYIIVLNNGREVSRTLVKDGINRADVANVYPNVDGAGKSGFAVDVSLAKLNFNQRLQVISRYSASADGNSNYVDYWFAPLTEGNYSNQGHLDGFKIANGKLNITGWHANAVSQFEQHHFIILYDTTANQQIAAWQVPTVARPDVQRAYPQVATAGQSGFNFSCDLGELTLLPGHRYAVISRYSTAPTGNGNGNGSQFTDYWFASQVLLGNETGYLDHWAVQPATGHYQLNLSGWRATNLIKGYHTLIVYDDTRDQEVTRQTVTDTEKRGDVAQIYGGQYANAGQSGFTATIDLPANLRLSDHYTVIDRYSLTRDANENYIDVMIPLGVLR</sequence>
<dbReference type="RefSeq" id="WP_289560369.1">
    <property type="nucleotide sequence ID" value="NZ_JAUDEO010000029.1"/>
</dbReference>